<feature type="region of interest" description="Disordered" evidence="8">
    <location>
        <begin position="251"/>
        <end position="657"/>
    </location>
</feature>
<feature type="compositionally biased region" description="Low complexity" evidence="8">
    <location>
        <begin position="211"/>
        <end position="228"/>
    </location>
</feature>
<keyword evidence="4" id="KW-1133">Transmembrane helix</keyword>
<gene>
    <name evidence="9" type="primary">apool</name>
</gene>
<dbReference type="PANTHER" id="PTHR14564">
    <property type="entry name" value="MICOS COMPLEX SUBUNIT MIC26 / MIC27 FAMILY MEMBER"/>
    <property type="match status" value="1"/>
</dbReference>
<dbReference type="InterPro" id="IPR033182">
    <property type="entry name" value="MIC26/MIC27_animal"/>
</dbReference>
<dbReference type="Ensembl" id="ENSSORT00005042165.1">
    <property type="protein sequence ID" value="ENSSORP00005041109.1"/>
    <property type="gene ID" value="ENSSORG00005019151.1"/>
</dbReference>
<keyword evidence="3" id="KW-0812">Transmembrane</keyword>
<dbReference type="Pfam" id="PF09769">
    <property type="entry name" value="ApoO"/>
    <property type="match status" value="1"/>
</dbReference>
<feature type="compositionally biased region" description="Low complexity" evidence="8">
    <location>
        <begin position="487"/>
        <end position="499"/>
    </location>
</feature>
<dbReference type="GO" id="GO:0061617">
    <property type="term" value="C:MICOS complex"/>
    <property type="evidence" value="ECO:0007669"/>
    <property type="project" value="UniProtKB-UniRule"/>
</dbReference>
<keyword evidence="7" id="KW-0999">Mitochondrion inner membrane</keyword>
<keyword evidence="5 7" id="KW-0496">Mitochondrion</keyword>
<feature type="compositionally biased region" description="Polar residues" evidence="8">
    <location>
        <begin position="251"/>
        <end position="284"/>
    </location>
</feature>
<comment type="similarity">
    <text evidence="2">Belongs to the apolipoprotein O/MICOS complex subunit Mic27 family.</text>
</comment>
<proteinExistence type="inferred from homology"/>
<evidence type="ECO:0000256" key="5">
    <source>
        <dbReference type="ARBA" id="ARBA00023128"/>
    </source>
</evidence>
<evidence type="ECO:0000313" key="10">
    <source>
        <dbReference type="Proteomes" id="UP000472271"/>
    </source>
</evidence>
<evidence type="ECO:0000256" key="8">
    <source>
        <dbReference type="SAM" id="MobiDB-lite"/>
    </source>
</evidence>
<dbReference type="InterPro" id="IPR019166">
    <property type="entry name" value="MIC26/MIC27"/>
</dbReference>
<keyword evidence="10" id="KW-1185">Reference proteome</keyword>
<reference evidence="9" key="2">
    <citation type="submission" date="2025-08" db="UniProtKB">
        <authorList>
            <consortium name="Ensembl"/>
        </authorList>
    </citation>
    <scope>IDENTIFICATION</scope>
</reference>
<accession>A0A673BIN4</accession>
<keyword evidence="6" id="KW-0472">Membrane</keyword>
<evidence type="ECO:0000256" key="6">
    <source>
        <dbReference type="ARBA" id="ARBA00023136"/>
    </source>
</evidence>
<comment type="subunit">
    <text evidence="7">Component of the mitochondrial contact site and cristae organizing system (MICOS) complex.</text>
</comment>
<evidence type="ECO:0000256" key="2">
    <source>
        <dbReference type="ARBA" id="ARBA00010904"/>
    </source>
</evidence>
<reference evidence="9" key="3">
    <citation type="submission" date="2025-09" db="UniProtKB">
        <authorList>
            <consortium name="Ensembl"/>
        </authorList>
    </citation>
    <scope>IDENTIFICATION</scope>
</reference>
<dbReference type="AlphaFoldDB" id="A0A673BIN4"/>
<evidence type="ECO:0000256" key="7">
    <source>
        <dbReference type="RuleBase" id="RU363021"/>
    </source>
</evidence>
<evidence type="ECO:0000313" key="9">
    <source>
        <dbReference type="Ensembl" id="ENSSORP00005041109.1"/>
    </source>
</evidence>
<dbReference type="Proteomes" id="UP000472271">
    <property type="component" value="Chromosome 10"/>
</dbReference>
<protein>
    <recommendedName>
        <fullName evidence="7">MICOS complex subunit</fullName>
    </recommendedName>
</protein>
<feature type="compositionally biased region" description="Low complexity" evidence="8">
    <location>
        <begin position="569"/>
        <end position="579"/>
    </location>
</feature>
<dbReference type="GO" id="GO:0042407">
    <property type="term" value="P:cristae formation"/>
    <property type="evidence" value="ECO:0007669"/>
    <property type="project" value="InterPro"/>
</dbReference>
<comment type="function">
    <text evidence="7">Component of the MICOS complex, a large protein complex of the mitochondrial inner membrane that plays crucial roles in the maintenance of crista junctions, inner membrane architecture, and formation of contact sites to the outer membrane.</text>
</comment>
<reference evidence="9" key="1">
    <citation type="submission" date="2019-06" db="EMBL/GenBank/DDBJ databases">
        <authorList>
            <consortium name="Wellcome Sanger Institute Data Sharing"/>
        </authorList>
    </citation>
    <scope>NUCLEOTIDE SEQUENCE [LARGE SCALE GENOMIC DNA]</scope>
</reference>
<name>A0A673BIN4_9TELE</name>
<organism evidence="9 10">
    <name type="scientific">Sphaeramia orbicularis</name>
    <name type="common">orbiculate cardinalfish</name>
    <dbReference type="NCBI Taxonomy" id="375764"/>
    <lineage>
        <taxon>Eukaryota</taxon>
        <taxon>Metazoa</taxon>
        <taxon>Chordata</taxon>
        <taxon>Craniata</taxon>
        <taxon>Vertebrata</taxon>
        <taxon>Euteleostomi</taxon>
        <taxon>Actinopterygii</taxon>
        <taxon>Neopterygii</taxon>
        <taxon>Teleostei</taxon>
        <taxon>Neoteleostei</taxon>
        <taxon>Acanthomorphata</taxon>
        <taxon>Gobiaria</taxon>
        <taxon>Kurtiformes</taxon>
        <taxon>Apogonoidei</taxon>
        <taxon>Apogonidae</taxon>
        <taxon>Apogoninae</taxon>
        <taxon>Sphaeramia</taxon>
    </lineage>
</organism>
<feature type="region of interest" description="Disordered" evidence="8">
    <location>
        <begin position="206"/>
        <end position="238"/>
    </location>
</feature>
<evidence type="ECO:0000256" key="3">
    <source>
        <dbReference type="ARBA" id="ARBA00022692"/>
    </source>
</evidence>
<feature type="compositionally biased region" description="Low complexity" evidence="8">
    <location>
        <begin position="356"/>
        <end position="375"/>
    </location>
</feature>
<evidence type="ECO:0000256" key="4">
    <source>
        <dbReference type="ARBA" id="ARBA00022989"/>
    </source>
</evidence>
<comment type="subcellular location">
    <subcellularLocation>
        <location evidence="7">Mitochondrion inner membrane</location>
    </subcellularLocation>
    <subcellularLocation>
        <location evidence="1">Mitochondrion membrane</location>
    </subcellularLocation>
</comment>
<feature type="compositionally biased region" description="Low complexity" evidence="8">
    <location>
        <begin position="528"/>
        <end position="541"/>
    </location>
</feature>
<evidence type="ECO:0000256" key="1">
    <source>
        <dbReference type="ARBA" id="ARBA00004325"/>
    </source>
</evidence>
<sequence length="657" mass="68225">MVAVPTVLGVASIRVYRVRDASADGITREKLTIYSPLEQSTQVQFVTEKPGLIESGFSATREAVLPFIQAVKGACVSVKRGSVNLYHAGEDVYYYLKDPPPDFIPRFGTITMAGLLGMFLARKGSRGKRVALPLGLMSAGASVCYPAQAVALFKVTGKKVYAAGQWSGAAVSSLFTPKAEEHVPKEIIASQSQVATGPAVVEEVVSGSNPASESNASKDSSAQSSTISEADVESAGSFPVQVEEAIVTVEESSGTLTETSPDQMPPDTSTESVVNSVASETETCPPSEELPAPVESEKPLDSTQTPGDVPTDASPAEPMPGSGPDTAQSSPTEAVPSTEEPSAATDQPAEAVAESAGPELAVEPPVAPVEETSTLTPPPPEQPTAEDNKEVVVESAEPEPELAVEPPVAPVEEPSTLTPPAPEQPTAEDNKEAVIESIEPEPELAVEPSVAPVEEPSTLTPPAPEQPTAGDNKEAVAESAEPEPEVASEPPVVPVEEPSTLTPPAPEQPKDDNKEAVAESAEPEPEVAAEPPVVPVEEPSVVSPPPPEQPTAEDNKEAVAEAAEPEPESPVAPVEEPVTLTPPPEQPAAEDNKETVVESTEAEPVAPVEETSTLPPPPPEQPAAEDNKGGSGFKPDPALMDFGQASPEDQDLYTTRS</sequence>
<feature type="compositionally biased region" description="Low complexity" evidence="8">
    <location>
        <begin position="403"/>
        <end position="414"/>
    </location>
</feature>
<feature type="compositionally biased region" description="Basic and acidic residues" evidence="8">
    <location>
        <begin position="508"/>
        <end position="517"/>
    </location>
</feature>